<dbReference type="GeneID" id="8102959"/>
<dbReference type="VEuPathDB" id="FungiDB:TSTA_041820"/>
<dbReference type="InParanoid" id="B8MJB7"/>
<dbReference type="CDD" id="cd12148">
    <property type="entry name" value="fungal_TF_MHR"/>
    <property type="match status" value="1"/>
</dbReference>
<dbReference type="GO" id="GO:0004575">
    <property type="term" value="F:sucrose alpha-glucosidase activity"/>
    <property type="evidence" value="ECO:0007669"/>
    <property type="project" value="TreeGrafter"/>
</dbReference>
<dbReference type="InterPro" id="IPR036864">
    <property type="entry name" value="Zn2-C6_fun-type_DNA-bd_sf"/>
</dbReference>
<dbReference type="FunFam" id="3.90.400.10:FF:000003">
    <property type="entry name" value="Probable alpha-glucosidase (Maltase)"/>
    <property type="match status" value="1"/>
</dbReference>
<keyword evidence="10 15" id="KW-0326">Glycosidase</keyword>
<dbReference type="SMART" id="SM00906">
    <property type="entry name" value="Fungal_trans"/>
    <property type="match status" value="1"/>
</dbReference>
<dbReference type="GO" id="GO:0005987">
    <property type="term" value="P:sucrose catabolic process"/>
    <property type="evidence" value="ECO:0007669"/>
    <property type="project" value="TreeGrafter"/>
</dbReference>
<keyword evidence="11" id="KW-0462">Maltose metabolism</keyword>
<keyword evidence="9" id="KW-0539">Nucleus</keyword>
<dbReference type="Gene3D" id="4.10.240.10">
    <property type="entry name" value="Zn(2)-C6 fungal-type DNA-binding domain"/>
    <property type="match status" value="1"/>
</dbReference>
<dbReference type="SUPFAM" id="SSF51445">
    <property type="entry name" value="(Trans)glycosidases"/>
    <property type="match status" value="1"/>
</dbReference>
<dbReference type="Proteomes" id="UP000001745">
    <property type="component" value="Unassembled WGS sequence"/>
</dbReference>
<dbReference type="Gene3D" id="3.90.400.10">
    <property type="entry name" value="Oligo-1,6-glucosidase, Domain 2"/>
    <property type="match status" value="1"/>
</dbReference>
<keyword evidence="8" id="KW-0804">Transcription</keyword>
<keyword evidence="6" id="KW-0805">Transcription regulation</keyword>
<dbReference type="Pfam" id="PF00128">
    <property type="entry name" value="Alpha-amylase"/>
    <property type="match status" value="1"/>
</dbReference>
<dbReference type="SUPFAM" id="SSF51011">
    <property type="entry name" value="Glycosyl hydrolase domain"/>
    <property type="match status" value="1"/>
</dbReference>
<evidence type="ECO:0000313" key="15">
    <source>
        <dbReference type="EMBL" id="EED14706.1"/>
    </source>
</evidence>
<dbReference type="InterPro" id="IPR007219">
    <property type="entry name" value="XnlR_reg_dom"/>
</dbReference>
<evidence type="ECO:0000256" key="10">
    <source>
        <dbReference type="ARBA" id="ARBA00023295"/>
    </source>
</evidence>
<dbReference type="RefSeq" id="XP_002484659.1">
    <property type="nucleotide sequence ID" value="XM_002484614.1"/>
</dbReference>
<dbReference type="PANTHER" id="PTHR10357:SF179">
    <property type="entry name" value="NEUTRAL AND BASIC AMINO ACID TRANSPORT PROTEIN RBAT"/>
    <property type="match status" value="1"/>
</dbReference>
<dbReference type="GO" id="GO:0000981">
    <property type="term" value="F:DNA-binding transcription factor activity, RNA polymerase II-specific"/>
    <property type="evidence" value="ECO:0007669"/>
    <property type="project" value="InterPro"/>
</dbReference>
<organism evidence="15 16">
    <name type="scientific">Talaromyces stipitatus (strain ATCC 10500 / CBS 375.48 / QM 6759 / NRRL 1006)</name>
    <name type="common">Penicillium stipitatum</name>
    <dbReference type="NCBI Taxonomy" id="441959"/>
    <lineage>
        <taxon>Eukaryota</taxon>
        <taxon>Fungi</taxon>
        <taxon>Dikarya</taxon>
        <taxon>Ascomycota</taxon>
        <taxon>Pezizomycotina</taxon>
        <taxon>Eurotiomycetes</taxon>
        <taxon>Eurotiomycetidae</taxon>
        <taxon>Eurotiales</taxon>
        <taxon>Trichocomaceae</taxon>
        <taxon>Talaromyces</taxon>
        <taxon>Talaromyces sect. Talaromyces</taxon>
    </lineage>
</organism>
<keyword evidence="4" id="KW-0479">Metal-binding</keyword>
<reference evidence="16" key="1">
    <citation type="journal article" date="2015" name="Genome Announc.">
        <title>Genome sequence of the AIDS-associated pathogen Penicillium marneffei (ATCC18224) and its near taxonomic relative Talaromyces stipitatus (ATCC10500).</title>
        <authorList>
            <person name="Nierman W.C."/>
            <person name="Fedorova-Abrams N.D."/>
            <person name="Andrianopoulos A."/>
        </authorList>
    </citation>
    <scope>NUCLEOTIDE SEQUENCE [LARGE SCALE GENOMIC DNA]</scope>
    <source>
        <strain evidence="16">ATCC 10500 / CBS 375.48 / QM 6759 / NRRL 1006</strain>
    </source>
</reference>
<dbReference type="Gene3D" id="3.20.20.80">
    <property type="entry name" value="Glycosidases"/>
    <property type="match status" value="1"/>
</dbReference>
<dbReference type="FunFam" id="3.20.20.80:FF:000087">
    <property type="entry name" value="Oligo-1,6-glucosidase IMA1"/>
    <property type="match status" value="1"/>
</dbReference>
<protein>
    <recommendedName>
        <fullName evidence="13">Alpha-glucosidase</fullName>
        <ecNumber evidence="3">3.2.1.20</ecNumber>
    </recommendedName>
    <alternativeName>
        <fullName evidence="12">Maltase</fullName>
    </alternativeName>
</protein>
<dbReference type="EMBL" id="EQ962657">
    <property type="protein sequence ID" value="EED14706.1"/>
    <property type="molecule type" value="Genomic_DNA"/>
</dbReference>
<dbReference type="GO" id="GO:0003677">
    <property type="term" value="F:DNA binding"/>
    <property type="evidence" value="ECO:0007669"/>
    <property type="project" value="UniProtKB-KW"/>
</dbReference>
<keyword evidence="16" id="KW-1185">Reference proteome</keyword>
<dbReference type="AlphaFoldDB" id="B8MJB7"/>
<keyword evidence="5 15" id="KW-0378">Hydrolase</keyword>
<evidence type="ECO:0000256" key="6">
    <source>
        <dbReference type="ARBA" id="ARBA00023015"/>
    </source>
</evidence>
<dbReference type="OrthoDB" id="1740265at2759"/>
<dbReference type="PROSITE" id="PS50048">
    <property type="entry name" value="ZN2_CY6_FUNGAL_2"/>
    <property type="match status" value="1"/>
</dbReference>
<dbReference type="Pfam" id="PF04082">
    <property type="entry name" value="Fungal_trans"/>
    <property type="match status" value="1"/>
</dbReference>
<accession>B8MJB7</accession>
<dbReference type="GO" id="GO:0000025">
    <property type="term" value="P:maltose catabolic process"/>
    <property type="evidence" value="ECO:0007669"/>
    <property type="project" value="TreeGrafter"/>
</dbReference>
<dbReference type="eggNOG" id="KOG0471">
    <property type="taxonomic scope" value="Eukaryota"/>
</dbReference>
<evidence type="ECO:0000256" key="11">
    <source>
        <dbReference type="ARBA" id="ARBA00026248"/>
    </source>
</evidence>
<gene>
    <name evidence="15" type="ORF">TSTA_041820</name>
</gene>
<keyword evidence="7" id="KW-0238">DNA-binding</keyword>
<dbReference type="CDD" id="cd00067">
    <property type="entry name" value="GAL4"/>
    <property type="match status" value="1"/>
</dbReference>
<dbReference type="PANTHER" id="PTHR10357">
    <property type="entry name" value="ALPHA-AMYLASE FAMILY MEMBER"/>
    <property type="match status" value="1"/>
</dbReference>
<dbReference type="InterPro" id="IPR017853">
    <property type="entry name" value="GH"/>
</dbReference>
<evidence type="ECO:0000256" key="8">
    <source>
        <dbReference type="ARBA" id="ARBA00023163"/>
    </source>
</evidence>
<evidence type="ECO:0000256" key="4">
    <source>
        <dbReference type="ARBA" id="ARBA00022723"/>
    </source>
</evidence>
<dbReference type="InterPro" id="IPR006047">
    <property type="entry name" value="GH13_cat_dom"/>
</dbReference>
<dbReference type="InterPro" id="IPR013780">
    <property type="entry name" value="Glyco_hydro_b"/>
</dbReference>
<proteinExistence type="inferred from homology"/>
<dbReference type="SUPFAM" id="SSF57701">
    <property type="entry name" value="Zn2/Cys6 DNA-binding domain"/>
    <property type="match status" value="1"/>
</dbReference>
<evidence type="ECO:0000313" key="16">
    <source>
        <dbReference type="Proteomes" id="UP000001745"/>
    </source>
</evidence>
<evidence type="ECO:0000256" key="2">
    <source>
        <dbReference type="ARBA" id="ARBA00008061"/>
    </source>
</evidence>
<dbReference type="FunFam" id="3.20.20.80:FF:000064">
    <property type="entry name" value="Oligo-1,6-glucosidase"/>
    <property type="match status" value="1"/>
</dbReference>
<dbReference type="CDD" id="cd11333">
    <property type="entry name" value="AmyAc_SI_OligoGlu_DGase"/>
    <property type="match status" value="1"/>
</dbReference>
<dbReference type="PhylomeDB" id="B8MJB7"/>
<dbReference type="GO" id="GO:0008270">
    <property type="term" value="F:zinc ion binding"/>
    <property type="evidence" value="ECO:0007669"/>
    <property type="project" value="InterPro"/>
</dbReference>
<dbReference type="SMART" id="SM00642">
    <property type="entry name" value="Aamy"/>
    <property type="match status" value="1"/>
</dbReference>
<dbReference type="EC" id="3.2.1.20" evidence="3"/>
<dbReference type="OMA" id="MLRIHEK"/>
<feature type="domain" description="Zn(2)-C6 fungal-type" evidence="14">
    <location>
        <begin position="640"/>
        <end position="669"/>
    </location>
</feature>
<evidence type="ECO:0000256" key="5">
    <source>
        <dbReference type="ARBA" id="ARBA00022801"/>
    </source>
</evidence>
<evidence type="ECO:0000256" key="9">
    <source>
        <dbReference type="ARBA" id="ARBA00023242"/>
    </source>
</evidence>
<dbReference type="Gene3D" id="2.60.40.1180">
    <property type="entry name" value="Golgi alpha-mannosidase II"/>
    <property type="match status" value="1"/>
</dbReference>
<dbReference type="HOGENOM" id="CLU_282156_0_0_1"/>
<dbReference type="STRING" id="441959.B8MJB7"/>
<dbReference type="GO" id="GO:0006351">
    <property type="term" value="P:DNA-templated transcription"/>
    <property type="evidence" value="ECO:0007669"/>
    <property type="project" value="InterPro"/>
</dbReference>
<dbReference type="GO" id="GO:0004558">
    <property type="term" value="F:alpha-1,4-glucosidase activity"/>
    <property type="evidence" value="ECO:0007669"/>
    <property type="project" value="UniProtKB-EC"/>
</dbReference>
<dbReference type="FunCoup" id="B8MJB7">
    <property type="interactions" value="913"/>
</dbReference>
<dbReference type="PROSITE" id="PS00463">
    <property type="entry name" value="ZN2_CY6_FUNGAL_1"/>
    <property type="match status" value="1"/>
</dbReference>
<comment type="similarity">
    <text evidence="2">Belongs to the glycosyl hydrolase 13 family.</text>
</comment>
<dbReference type="Pfam" id="PF00172">
    <property type="entry name" value="Zn_clus"/>
    <property type="match status" value="1"/>
</dbReference>
<dbReference type="GO" id="GO:0004556">
    <property type="term" value="F:alpha-amylase activity"/>
    <property type="evidence" value="ECO:0007669"/>
    <property type="project" value="TreeGrafter"/>
</dbReference>
<sequence>MSWWKNATVYQIYPASFKDSNGDGIGDIPGIHAQLDYIESLGVDAIWLCPMYDSPQHDMGYDISNYEAVYPPYGTVKDVEALIEACHERGMKILLDLVINHTSHEHAWFKESRSSKNSPKRDWYIWRPAKYDADGTRRPPNNWRSCFGGSVWEWDEETQEYYLHLFAPQQPDLNWENPATRAAIYESAMEFWLRKGIDGFRVDTVNMYSKPSDFPDAPVTDASLQWQSAHHLFCNGPRIHEYIREMGQVLLKYNAMTVGELPHCPEVGDVLRYVSAKEKQLSMVFQFEIVDLGAGQPLRYDTVPRNWKLPQLRQRTLVTQRLMDGTTDGWSTAFLENHDQARSVSRWGDDTTPELWARSAKMLSMFVASLSGTLYLYQGQEIGMVNAPSSWPINEYKDVESINFYRFVRETTNDDPIALAKAKVALQHLARDHARLPMQWDGTANAGFTTPEATPWMRVHDNHQSLNVKRQNLDGQSVLAFWRQMLRLRRNYPDVFACGVFQDTDPQGESVFLFEKVGEGNRKLVVALNFTSKTQKVDLVNRLGRDYKLLIQNGDGESLEELQAYEGRVYLLTLSSWCAFSVEELKLMEKGGGKKKRLVNDAGPILTISSSPSIYLRNSPLSPPLTPLIDSHHMQRTSQACEPCKRRKVRCNGQPRCQQCTHTGIPCIYAASPARRSRKKTVGRGRIIAECRELHAPNNGTKVRNGLAPRLNEDGVITSHSTPTFFLEQLDKYDRYVYPMSPVVTAAEIREMIFQIDTHRDMASFVYVFAAVTLNLTCSEPVQRAPETSERIATLLTRSLELRSPFEFNSKPSIVTVMRSLFTQMCFVGLRKLDLGFLYLREAISLVYMLRIHEKDGMRDLEDKERCRRQRAYWECFIHERFTALTYYRPPCLPPLSALPDHDPSIDAELEEGFNKTIKNFSIVDPQFLDFWLGDRSTVTPDWVANKQQQLDNPEWITEVSRLPMIWQADLIITRHWLRTLTWQIALSNILLSSSATPSMLLSLSFPLQLSNQLRQFLVTIPRESVGIHGSGLLEKLFEIANTITDVVLHLCHALGDDTVQYIHDILFLKHFVFSFPGFANLGPISLTQKFEMIRDKYPEIKDIELLV</sequence>
<evidence type="ECO:0000259" key="14">
    <source>
        <dbReference type="PROSITE" id="PS50048"/>
    </source>
</evidence>
<evidence type="ECO:0000256" key="3">
    <source>
        <dbReference type="ARBA" id="ARBA00012741"/>
    </source>
</evidence>
<dbReference type="GO" id="GO:0004574">
    <property type="term" value="F:oligo-1,6-glucosidase activity"/>
    <property type="evidence" value="ECO:0007669"/>
    <property type="project" value="TreeGrafter"/>
</dbReference>
<evidence type="ECO:0000256" key="7">
    <source>
        <dbReference type="ARBA" id="ARBA00023125"/>
    </source>
</evidence>
<evidence type="ECO:0000256" key="13">
    <source>
        <dbReference type="ARBA" id="ARBA00073730"/>
    </source>
</evidence>
<dbReference type="GO" id="GO:0033934">
    <property type="term" value="F:glucan 1,4-alpha-maltotriohydrolase activity"/>
    <property type="evidence" value="ECO:0007669"/>
    <property type="project" value="TreeGrafter"/>
</dbReference>
<dbReference type="InterPro" id="IPR045857">
    <property type="entry name" value="O16G_dom_2"/>
</dbReference>
<evidence type="ECO:0000256" key="12">
    <source>
        <dbReference type="ARBA" id="ARBA00041343"/>
    </source>
</evidence>
<dbReference type="InterPro" id="IPR001138">
    <property type="entry name" value="Zn2Cys6_DnaBD"/>
</dbReference>
<evidence type="ECO:0000256" key="1">
    <source>
        <dbReference type="ARBA" id="ARBA00001657"/>
    </source>
</evidence>
<dbReference type="SMART" id="SM00066">
    <property type="entry name" value="GAL4"/>
    <property type="match status" value="1"/>
</dbReference>
<comment type="catalytic activity">
    <reaction evidence="1">
        <text>Hydrolysis of terminal, non-reducing (1-&gt;4)-linked alpha-D-glucose residues with release of alpha-D-glucose.</text>
        <dbReference type="EC" id="3.2.1.20"/>
    </reaction>
</comment>
<name>B8MJB7_TALSN</name>